<keyword evidence="7 9" id="KW-0503">Monooxygenase</keyword>
<evidence type="ECO:0000256" key="2">
    <source>
        <dbReference type="ARBA" id="ARBA00004749"/>
    </source>
</evidence>
<dbReference type="UniPathway" id="UPA00232"/>
<name>A0A853FJJ3_9BURK</name>
<evidence type="ECO:0000256" key="6">
    <source>
        <dbReference type="ARBA" id="ARBA00023002"/>
    </source>
</evidence>
<accession>A0A853FJJ3</accession>
<sequence length="394" mass="42700">MGKDSFVVCGTGIAGLAAALGLARDGHAVQVLGPRKAPAPTVRDQYCPRVYAISPSSRALLSRLGVWDIMDAERITSVRAMEIHGDAAGSVNLDAWQAAQDSLAWIVESSEMERALHQAVRVYGIPWVEEKFDHLDNGAVHTQSGRVLQPDLLIGADGAESPVRRAAGIAHHSRAYGDMGIVVHLAADLPHQNTAFQWFTGDSVLALLPMPDTAEGHQVSMVWSMPEALAQTWMTMPEDERARTLEARLAAASEGRLGGLRMRSTPFAFPLYVEHSDMVAPGVALVGDAGHRVHPLAGQGLNLGLGDVAALLRVQRDREPFRAAGDMRLLRRYRRARAEPILAMRMATDGLHRLFAVQGAPIAWARNAGMQWADRLPFVKRLLIDAATGNRHGA</sequence>
<dbReference type="PRINTS" id="PR00420">
    <property type="entry name" value="RNGMNOXGNASE"/>
</dbReference>
<gene>
    <name evidence="9" type="ORF">H0A68_14555</name>
</gene>
<dbReference type="EMBL" id="JACCEW010000004">
    <property type="protein sequence ID" value="NYT38106.1"/>
    <property type="molecule type" value="Genomic_DNA"/>
</dbReference>
<evidence type="ECO:0000256" key="1">
    <source>
        <dbReference type="ARBA" id="ARBA00001974"/>
    </source>
</evidence>
<keyword evidence="10" id="KW-1185">Reference proteome</keyword>
<dbReference type="NCBIfam" id="TIGR01988">
    <property type="entry name" value="Ubi-OHases"/>
    <property type="match status" value="1"/>
</dbReference>
<comment type="caution">
    <text evidence="9">The sequence shown here is derived from an EMBL/GenBank/DDBJ whole genome shotgun (WGS) entry which is preliminary data.</text>
</comment>
<keyword evidence="5" id="KW-0274">FAD</keyword>
<dbReference type="GO" id="GO:0016705">
    <property type="term" value="F:oxidoreductase activity, acting on paired donors, with incorporation or reduction of molecular oxygen"/>
    <property type="evidence" value="ECO:0007669"/>
    <property type="project" value="InterPro"/>
</dbReference>
<dbReference type="PROSITE" id="PS01304">
    <property type="entry name" value="UBIH"/>
    <property type="match status" value="1"/>
</dbReference>
<evidence type="ECO:0000256" key="7">
    <source>
        <dbReference type="ARBA" id="ARBA00023033"/>
    </source>
</evidence>
<evidence type="ECO:0000256" key="4">
    <source>
        <dbReference type="ARBA" id="ARBA00022630"/>
    </source>
</evidence>
<dbReference type="Proteomes" id="UP000580517">
    <property type="component" value="Unassembled WGS sequence"/>
</dbReference>
<dbReference type="InterPro" id="IPR010971">
    <property type="entry name" value="UbiH/COQ6"/>
</dbReference>
<dbReference type="GO" id="GO:0006744">
    <property type="term" value="P:ubiquinone biosynthetic process"/>
    <property type="evidence" value="ECO:0007669"/>
    <property type="project" value="UniProtKB-UniPathway"/>
</dbReference>
<proteinExistence type="inferred from homology"/>
<evidence type="ECO:0000256" key="5">
    <source>
        <dbReference type="ARBA" id="ARBA00022827"/>
    </source>
</evidence>
<dbReference type="Gene3D" id="3.50.50.60">
    <property type="entry name" value="FAD/NAD(P)-binding domain"/>
    <property type="match status" value="2"/>
</dbReference>
<comment type="pathway">
    <text evidence="2">Cofactor biosynthesis; ubiquinone biosynthesis.</text>
</comment>
<dbReference type="OrthoDB" id="9769565at2"/>
<comment type="cofactor">
    <cofactor evidence="1">
        <name>FAD</name>
        <dbReference type="ChEBI" id="CHEBI:57692"/>
    </cofactor>
</comment>
<dbReference type="SUPFAM" id="SSF51905">
    <property type="entry name" value="FAD/NAD(P)-binding domain"/>
    <property type="match status" value="1"/>
</dbReference>
<dbReference type="InterPro" id="IPR051205">
    <property type="entry name" value="UbiH/COQ6_monooxygenase"/>
</dbReference>
<dbReference type="InterPro" id="IPR002938">
    <property type="entry name" value="FAD-bd"/>
</dbReference>
<keyword evidence="6" id="KW-0560">Oxidoreductase</keyword>
<reference evidence="9 10" key="1">
    <citation type="submission" date="2020-07" db="EMBL/GenBank/DDBJ databases">
        <title>Taxonomic revisions and descriptions of new bacterial species based on genomic comparisons in the high-G+C-content subgroup of the family Alcaligenaceae.</title>
        <authorList>
            <person name="Szabo A."/>
            <person name="Felfoldi T."/>
        </authorList>
    </citation>
    <scope>NUCLEOTIDE SEQUENCE [LARGE SCALE GENOMIC DNA]</scope>
    <source>
        <strain evidence="9 10">DSM 25264</strain>
    </source>
</reference>
<dbReference type="AlphaFoldDB" id="A0A853FJJ3"/>
<keyword evidence="4" id="KW-0285">Flavoprotein</keyword>
<protein>
    <submittedName>
        <fullName evidence="9">FAD-dependent monooxygenase</fullName>
    </submittedName>
</protein>
<evidence type="ECO:0000313" key="9">
    <source>
        <dbReference type="EMBL" id="NYT38106.1"/>
    </source>
</evidence>
<organism evidence="9 10">
    <name type="scientific">Allopusillimonas soli</name>
    <dbReference type="NCBI Taxonomy" id="659016"/>
    <lineage>
        <taxon>Bacteria</taxon>
        <taxon>Pseudomonadati</taxon>
        <taxon>Pseudomonadota</taxon>
        <taxon>Betaproteobacteria</taxon>
        <taxon>Burkholderiales</taxon>
        <taxon>Alcaligenaceae</taxon>
        <taxon>Allopusillimonas</taxon>
    </lineage>
</organism>
<dbReference type="PANTHER" id="PTHR43876:SF7">
    <property type="entry name" value="UBIQUINONE BIOSYNTHESIS MONOOXYGENASE COQ6, MITOCHONDRIAL"/>
    <property type="match status" value="1"/>
</dbReference>
<comment type="similarity">
    <text evidence="3">Belongs to the UbiH/COQ6 family.</text>
</comment>
<evidence type="ECO:0000313" key="10">
    <source>
        <dbReference type="Proteomes" id="UP000580517"/>
    </source>
</evidence>
<feature type="domain" description="FAD-binding" evidence="8">
    <location>
        <begin position="7"/>
        <end position="337"/>
    </location>
</feature>
<dbReference type="GO" id="GO:0004497">
    <property type="term" value="F:monooxygenase activity"/>
    <property type="evidence" value="ECO:0007669"/>
    <property type="project" value="UniProtKB-KW"/>
</dbReference>
<evidence type="ECO:0000256" key="3">
    <source>
        <dbReference type="ARBA" id="ARBA00005349"/>
    </source>
</evidence>
<evidence type="ECO:0000259" key="8">
    <source>
        <dbReference type="Pfam" id="PF01494"/>
    </source>
</evidence>
<dbReference type="GO" id="GO:0071949">
    <property type="term" value="F:FAD binding"/>
    <property type="evidence" value="ECO:0007669"/>
    <property type="project" value="InterPro"/>
</dbReference>
<dbReference type="InterPro" id="IPR036188">
    <property type="entry name" value="FAD/NAD-bd_sf"/>
</dbReference>
<dbReference type="Pfam" id="PF01494">
    <property type="entry name" value="FAD_binding_3"/>
    <property type="match status" value="1"/>
</dbReference>
<dbReference type="InterPro" id="IPR018168">
    <property type="entry name" value="Ubi_Hdrlase_CS"/>
</dbReference>
<dbReference type="RefSeq" id="WP_129970036.1">
    <property type="nucleotide sequence ID" value="NZ_JACCEW010000004.1"/>
</dbReference>
<dbReference type="PANTHER" id="PTHR43876">
    <property type="entry name" value="UBIQUINONE BIOSYNTHESIS MONOOXYGENASE COQ6, MITOCHONDRIAL"/>
    <property type="match status" value="1"/>
</dbReference>